<protein>
    <recommendedName>
        <fullName evidence="4">LysM domain-containing protein</fullName>
    </recommendedName>
</protein>
<feature type="transmembrane region" description="Helical" evidence="1">
    <location>
        <begin position="58"/>
        <end position="77"/>
    </location>
</feature>
<keyword evidence="3" id="KW-1185">Reference proteome</keyword>
<gene>
    <name evidence="2" type="ORF">GJU40_03710</name>
</gene>
<reference evidence="2 3" key="1">
    <citation type="submission" date="2019-11" db="EMBL/GenBank/DDBJ databases">
        <title>Bacillus lacus genome.</title>
        <authorList>
            <person name="Allen C.J."/>
            <person name="Newman J.D."/>
        </authorList>
    </citation>
    <scope>NUCLEOTIDE SEQUENCE [LARGE SCALE GENOMIC DNA]</scope>
    <source>
        <strain evidence="2 3">KCTC 33946</strain>
    </source>
</reference>
<keyword evidence="1" id="KW-0472">Membrane</keyword>
<dbReference type="RefSeq" id="WP_170289316.1">
    <property type="nucleotide sequence ID" value="NZ_WKKI01000004.1"/>
</dbReference>
<keyword evidence="1" id="KW-1133">Transmembrane helix</keyword>
<keyword evidence="1" id="KW-0812">Transmembrane</keyword>
<evidence type="ECO:0008006" key="4">
    <source>
        <dbReference type="Google" id="ProtNLM"/>
    </source>
</evidence>
<comment type="caution">
    <text evidence="2">The sequence shown here is derived from an EMBL/GenBank/DDBJ whole genome shotgun (WGS) entry which is preliminary data.</text>
</comment>
<dbReference type="EMBL" id="WKKI01000004">
    <property type="protein sequence ID" value="MRX71277.1"/>
    <property type="molecule type" value="Genomic_DNA"/>
</dbReference>
<accession>A0A7X2IXI3</accession>
<proteinExistence type="predicted"/>
<name>A0A7X2IXI3_9BACI</name>
<evidence type="ECO:0000313" key="2">
    <source>
        <dbReference type="EMBL" id="MRX71277.1"/>
    </source>
</evidence>
<organism evidence="2 3">
    <name type="scientific">Metabacillus lacus</name>
    <dbReference type="NCBI Taxonomy" id="1983721"/>
    <lineage>
        <taxon>Bacteria</taxon>
        <taxon>Bacillati</taxon>
        <taxon>Bacillota</taxon>
        <taxon>Bacilli</taxon>
        <taxon>Bacillales</taxon>
        <taxon>Bacillaceae</taxon>
        <taxon>Metabacillus</taxon>
    </lineage>
</organism>
<evidence type="ECO:0000256" key="1">
    <source>
        <dbReference type="SAM" id="Phobius"/>
    </source>
</evidence>
<evidence type="ECO:0000313" key="3">
    <source>
        <dbReference type="Proteomes" id="UP000448867"/>
    </source>
</evidence>
<sequence length="174" mass="20332">MSQALRQQQTLEVCVLYKEGRCTRPRVPKEELKDFYRMNKIKDQFVHILYRRIREAGFLRRLFFSLLFLFLSYIVFYDLSHGTLQELSRQPVEGQLEAEAETAGSMSLQQETSYMIREVMPGETVLSITEKLHQQTLPVPIETIVADFEKANQQAQAEKIVVGKSYKFPIYSSR</sequence>
<dbReference type="Proteomes" id="UP000448867">
    <property type="component" value="Unassembled WGS sequence"/>
</dbReference>
<dbReference type="AlphaFoldDB" id="A0A7X2IXI3"/>